<dbReference type="AlphaFoldDB" id="A0AA39CQH0"/>
<dbReference type="Proteomes" id="UP001172673">
    <property type="component" value="Unassembled WGS sequence"/>
</dbReference>
<accession>A0AA39CQH0</accession>
<reference evidence="1" key="1">
    <citation type="submission" date="2022-10" db="EMBL/GenBank/DDBJ databases">
        <title>Culturing micro-colonial fungi from biological soil crusts in the Mojave desert and describing Neophaeococcomyces mojavensis, and introducing the new genera and species Taxawa tesnikishii.</title>
        <authorList>
            <person name="Kurbessoian T."/>
            <person name="Stajich J.E."/>
        </authorList>
    </citation>
    <scope>NUCLEOTIDE SEQUENCE</scope>
    <source>
        <strain evidence="1">TK_41</strain>
    </source>
</reference>
<organism evidence="1 2">
    <name type="scientific">Cladophialophora chaetospira</name>
    <dbReference type="NCBI Taxonomy" id="386627"/>
    <lineage>
        <taxon>Eukaryota</taxon>
        <taxon>Fungi</taxon>
        <taxon>Dikarya</taxon>
        <taxon>Ascomycota</taxon>
        <taxon>Pezizomycotina</taxon>
        <taxon>Eurotiomycetes</taxon>
        <taxon>Chaetothyriomycetidae</taxon>
        <taxon>Chaetothyriales</taxon>
        <taxon>Herpotrichiellaceae</taxon>
        <taxon>Cladophialophora</taxon>
    </lineage>
</organism>
<name>A0AA39CQH0_9EURO</name>
<evidence type="ECO:0000313" key="1">
    <source>
        <dbReference type="EMBL" id="KAJ9616872.1"/>
    </source>
</evidence>
<evidence type="ECO:0000313" key="2">
    <source>
        <dbReference type="Proteomes" id="UP001172673"/>
    </source>
</evidence>
<protein>
    <submittedName>
        <fullName evidence="1">Uncharacterized protein</fullName>
    </submittedName>
</protein>
<dbReference type="EMBL" id="JAPDRK010000001">
    <property type="protein sequence ID" value="KAJ9616872.1"/>
    <property type="molecule type" value="Genomic_DNA"/>
</dbReference>
<keyword evidence="2" id="KW-1185">Reference proteome</keyword>
<sequence>MAPGPRNKPPSFIYITKPEDINSIDNRFAIASYASKHKSRKKRGRFVIFRSDDIIRDFLSWRSTMSAPSSPLSMEQSSYNSDMELTVSEANISSVRPMNIMVDTGSETVAIFESIPPEEICEAFLLVVFSWLCIRNPEQYQSSVLFHQTRTLSMLRERLSQGLHDLKTHIILMCIMQTDVGSPVTTLCDQQLTKLQAVFGDEAALAAHRKGYQALSGIANSTSSH</sequence>
<proteinExistence type="predicted"/>
<comment type="caution">
    <text evidence="1">The sequence shown here is derived from an EMBL/GenBank/DDBJ whole genome shotgun (WGS) entry which is preliminary data.</text>
</comment>
<gene>
    <name evidence="1" type="ORF">H2200_000592</name>
</gene>